<evidence type="ECO:0000313" key="2">
    <source>
        <dbReference type="EMBL" id="OSI14083.1"/>
    </source>
</evidence>
<dbReference type="STRING" id="194197.BWD09_11510"/>
<comment type="caution">
    <text evidence="2">The sequence shown here is derived from an EMBL/GenBank/DDBJ whole genome shotgun (WGS) entry which is preliminary data.</text>
</comment>
<feature type="transmembrane region" description="Helical" evidence="1">
    <location>
        <begin position="16"/>
        <end position="40"/>
    </location>
</feature>
<evidence type="ECO:0000313" key="3">
    <source>
        <dbReference type="Proteomes" id="UP000193118"/>
    </source>
</evidence>
<name>A0A1X3D2D5_9NEIS</name>
<dbReference type="AlphaFoldDB" id="A0A1X3D2D5"/>
<keyword evidence="1" id="KW-1133">Transmembrane helix</keyword>
<dbReference type="Proteomes" id="UP000193118">
    <property type="component" value="Unassembled WGS sequence"/>
</dbReference>
<dbReference type="GeneID" id="94579643"/>
<dbReference type="RefSeq" id="WP_085366943.1">
    <property type="nucleotide sequence ID" value="NZ_CAUJPZ010000019.1"/>
</dbReference>
<evidence type="ECO:0000256" key="1">
    <source>
        <dbReference type="SAM" id="Phobius"/>
    </source>
</evidence>
<accession>A0A1X3D2D5</accession>
<reference evidence="3" key="1">
    <citation type="submission" date="2017-01" db="EMBL/GenBank/DDBJ databases">
        <authorList>
            <person name="Wolfgang W.J."/>
            <person name="Cole J."/>
            <person name="Wroblewski D."/>
            <person name="Mcginnis J."/>
            <person name="Musser K.A."/>
        </authorList>
    </citation>
    <scope>NUCLEOTIDE SEQUENCE [LARGE SCALE GENOMIC DNA]</scope>
    <source>
        <strain evidence="3">DSM 19151</strain>
    </source>
</reference>
<organism evidence="2 3">
    <name type="scientific">Neisseria dentiae</name>
    <dbReference type="NCBI Taxonomy" id="194197"/>
    <lineage>
        <taxon>Bacteria</taxon>
        <taxon>Pseudomonadati</taxon>
        <taxon>Pseudomonadota</taxon>
        <taxon>Betaproteobacteria</taxon>
        <taxon>Neisseriales</taxon>
        <taxon>Neisseriaceae</taxon>
        <taxon>Neisseria</taxon>
    </lineage>
</organism>
<gene>
    <name evidence="2" type="ORF">BWD09_11510</name>
</gene>
<proteinExistence type="predicted"/>
<keyword evidence="1" id="KW-0812">Transmembrane</keyword>
<keyword evidence="1" id="KW-0472">Membrane</keyword>
<sequence length="60" mass="6660">MLADIQPGLSANAPQAGFFAMTAVCISCYRLFVSFGKLLIQDNHHFAYRFFQTAFALKAV</sequence>
<keyword evidence="3" id="KW-1185">Reference proteome</keyword>
<dbReference type="EMBL" id="MTBO01000044">
    <property type="protein sequence ID" value="OSI14083.1"/>
    <property type="molecule type" value="Genomic_DNA"/>
</dbReference>
<protein>
    <submittedName>
        <fullName evidence="2">Uncharacterized protein</fullName>
    </submittedName>
</protein>